<dbReference type="Proteomes" id="UP000014028">
    <property type="component" value="Unassembled WGS sequence"/>
</dbReference>
<dbReference type="AlphaFoldDB" id="A0A9W5R0R6"/>
<sequence length="50" mass="5980">MRPEMTNEQKMYFLWGYSRRSAELLKEEGLFKDLTIDELIQKLLEGATKK</sequence>
<gene>
    <name evidence="1" type="ORF">IKC_06202</name>
</gene>
<dbReference type="RefSeq" id="WP_016124128.1">
    <property type="nucleotide sequence ID" value="NZ_KB976852.1"/>
</dbReference>
<reference evidence="1 2" key="1">
    <citation type="submission" date="2012-12" db="EMBL/GenBank/DDBJ databases">
        <title>The Genome Sequence of Bacillus cereus VD184.</title>
        <authorList>
            <consortium name="The Broad Institute Genome Sequencing Platform"/>
            <consortium name="The Broad Institute Genome Sequencing Center for Infectious Disease"/>
            <person name="Feldgarden M."/>
            <person name="Van der Auwera G.A."/>
            <person name="Mahillon J."/>
            <person name="Duprez V."/>
            <person name="Timmery S."/>
            <person name="Mattelet C."/>
            <person name="Dierick K."/>
            <person name="Sun M."/>
            <person name="Yu Z."/>
            <person name="Zhu L."/>
            <person name="Hu X."/>
            <person name="Shank E.B."/>
            <person name="Swiecicka I."/>
            <person name="Hansen B.M."/>
            <person name="Andrup L."/>
            <person name="Walker B."/>
            <person name="Young S.K."/>
            <person name="Zeng Q."/>
            <person name="Gargeya S."/>
            <person name="Fitzgerald M."/>
            <person name="Haas B."/>
            <person name="Abouelleil A."/>
            <person name="Alvarado L."/>
            <person name="Arachchi H.M."/>
            <person name="Berlin A.M."/>
            <person name="Chapman S.B."/>
            <person name="Dewar J."/>
            <person name="Goldberg J."/>
            <person name="Griggs A."/>
            <person name="Gujja S."/>
            <person name="Hansen M."/>
            <person name="Howarth C."/>
            <person name="Imamovic A."/>
            <person name="Larimer J."/>
            <person name="McCowan C."/>
            <person name="Murphy C."/>
            <person name="Neiman D."/>
            <person name="Pearson M."/>
            <person name="Priest M."/>
            <person name="Roberts A."/>
            <person name="Saif S."/>
            <person name="Shea T."/>
            <person name="Sisk P."/>
            <person name="Sykes S."/>
            <person name="Wortman J."/>
            <person name="Nusbaum C."/>
            <person name="Birren B."/>
        </authorList>
    </citation>
    <scope>NUCLEOTIDE SEQUENCE [LARGE SCALE GENOMIC DNA]</scope>
    <source>
        <strain evidence="1 2">VD184</strain>
    </source>
</reference>
<proteinExistence type="predicted"/>
<evidence type="ECO:0000313" key="1">
    <source>
        <dbReference type="EMBL" id="EOQ01004.1"/>
    </source>
</evidence>
<organism evidence="1 2">
    <name type="scientific">Bacillus cereus VD184</name>
    <dbReference type="NCBI Taxonomy" id="1053242"/>
    <lineage>
        <taxon>Bacteria</taxon>
        <taxon>Bacillati</taxon>
        <taxon>Bacillota</taxon>
        <taxon>Bacilli</taxon>
        <taxon>Bacillales</taxon>
        <taxon>Bacillaceae</taxon>
        <taxon>Bacillus</taxon>
        <taxon>Bacillus cereus group</taxon>
    </lineage>
</organism>
<dbReference type="EMBL" id="AHFK01000113">
    <property type="protein sequence ID" value="EOQ01004.1"/>
    <property type="molecule type" value="Genomic_DNA"/>
</dbReference>
<evidence type="ECO:0000313" key="2">
    <source>
        <dbReference type="Proteomes" id="UP000014028"/>
    </source>
</evidence>
<protein>
    <submittedName>
        <fullName evidence="1">Uncharacterized protein</fullName>
    </submittedName>
</protein>
<name>A0A9W5R0R6_BACCE</name>
<comment type="caution">
    <text evidence="1">The sequence shown here is derived from an EMBL/GenBank/DDBJ whole genome shotgun (WGS) entry which is preliminary data.</text>
</comment>
<accession>A0A9W5R0R6</accession>